<evidence type="ECO:0000313" key="1">
    <source>
        <dbReference type="EMBL" id="QVW27735.1"/>
    </source>
</evidence>
<accession>A0A8E7KYV0</accession>
<organism evidence="1 2">
    <name type="scientific">Hafnia phage Pocis76</name>
    <dbReference type="NCBI Taxonomy" id="2831174"/>
    <lineage>
        <taxon>Viruses</taxon>
        <taxon>Duplodnaviria</taxon>
        <taxon>Heunggongvirae</taxon>
        <taxon>Uroviricota</taxon>
        <taxon>Caudoviricetes</taxon>
        <taxon>Drexlerviridae</taxon>
        <taxon>Tempevirinae</taxon>
        <taxon>Pocisvirus</taxon>
        <taxon>Pocisvirus pocis76</taxon>
    </lineage>
</organism>
<reference evidence="1" key="1">
    <citation type="submission" date="2021-03" db="EMBL/GenBank/DDBJ databases">
        <title>Complete genome sequence of Hafnia phage Pocis76.</title>
        <authorList>
            <person name="Dislers A."/>
            <person name="Zrelovs N."/>
            <person name="Kazaks A."/>
        </authorList>
    </citation>
    <scope>NUCLEOTIDE SEQUENCE</scope>
</reference>
<dbReference type="EMBL" id="MW689258">
    <property type="protein sequence ID" value="QVW27735.1"/>
    <property type="molecule type" value="Genomic_DNA"/>
</dbReference>
<keyword evidence="2" id="KW-1185">Reference proteome</keyword>
<dbReference type="Proteomes" id="UP000678489">
    <property type="component" value="Segment"/>
</dbReference>
<evidence type="ECO:0000313" key="2">
    <source>
        <dbReference type="Proteomes" id="UP000678489"/>
    </source>
</evidence>
<protein>
    <submittedName>
        <fullName evidence="1">Putative head-tail attachment protein</fullName>
    </submittedName>
</protein>
<name>A0A8E7KYV0_9CAUD</name>
<proteinExistence type="predicted"/>
<sequence>MINYDEIANLASAGIEFFSGGDGEFDCITNFSGARMIGGVEMHEPKETCKIRGFIRSPKIREVDGEMIFATDKLGVFNADVEIKNGYQVIVDGETYTVVEARPIRQVNRTVAYRPILRRIAIHG</sequence>